<comment type="caution">
    <text evidence="2">The sequence shown here is derived from an EMBL/GenBank/DDBJ whole genome shotgun (WGS) entry which is preliminary data.</text>
</comment>
<feature type="compositionally biased region" description="Basic and acidic residues" evidence="1">
    <location>
        <begin position="957"/>
        <end position="967"/>
    </location>
</feature>
<organism evidence="2 3">
    <name type="scientific">Fusarium solani</name>
    <name type="common">Filamentous fungus</name>
    <dbReference type="NCBI Taxonomy" id="169388"/>
    <lineage>
        <taxon>Eukaryota</taxon>
        <taxon>Fungi</taxon>
        <taxon>Dikarya</taxon>
        <taxon>Ascomycota</taxon>
        <taxon>Pezizomycotina</taxon>
        <taxon>Sordariomycetes</taxon>
        <taxon>Hypocreomycetidae</taxon>
        <taxon>Hypocreales</taxon>
        <taxon>Nectriaceae</taxon>
        <taxon>Fusarium</taxon>
        <taxon>Fusarium solani species complex</taxon>
    </lineage>
</organism>
<feature type="region of interest" description="Disordered" evidence="1">
    <location>
        <begin position="918"/>
        <end position="985"/>
    </location>
</feature>
<evidence type="ECO:0008006" key="4">
    <source>
        <dbReference type="Google" id="ProtNLM"/>
    </source>
</evidence>
<keyword evidence="3" id="KW-1185">Reference proteome</keyword>
<feature type="region of interest" description="Disordered" evidence="1">
    <location>
        <begin position="793"/>
        <end position="905"/>
    </location>
</feature>
<name>A0A9P9KNS9_FUSSL</name>
<dbReference type="OrthoDB" id="5376710at2759"/>
<sequence>MRSHRASVPSSDKHSNISMRVDMVSRTSSDGPPPGVGRKWNSLINKIPRRGIKIISQHAPDTSTSDLGLNPKSPESHSANPLETQESNIRQLQSLVGRMPRNIPSSPDHVDAAYNDLRKVKEQCATLCRQILTDELRRARDVRGGGEVLNRRDSSVESPRSPGHIYDTRSSFSGRSLAEVVSGSVVKSIHQNDAWLTAVRDWKNYLESLAEACRTSLIETYKNNEREATPEMVEALFTNKPFRKEAVARMRNASVTRVMSPDPQFFPKYEMRFYNYERIKQELTEIRQMLQSGESGISPDRTINEYVISQRGDAVLEFANTAPECGLNDPALRFRVSSYMLAETSPIFARMFSGHSSNLHPNDDDDLSTLLPSPPTKYFCKDGSEVKLYRMPQVELNRLSSLEILLHAAHMHNERVPKEISFEQFVAIAECCMRYKSTSPLELVVEHLWMPQWMHKGADDMPDGLLVISYAFGLRQLFSRMSKTTILNLVDEKELQAKPWPQKIKDKIWAVRCAKVAQVHDCCVNAIREYLRAPTHTSVEPGGSPTEPNSLSSDIVTPMMLTSTPRCPKGSHWCDATNLGWLMLVYNEMGLLPHIMRPSVLNHLPESQPQPRSLAQIVDALRRVPAPPTPVHRGVCDLGPAFRSSINDIYNSVLGLTLFDISGKSHGWALSKHREREPQTQLNKGLSGMAANDPGYSVATEFPEIIRLRIMCELGELEDLHAAAMINRAYYETFKKHELFLMRNILRMDRKRAGARQHIPITINTNEEKVLKEESDILKTTVGDTADAITIMTEGDDDDVEYTDSDDDSLYSSQAPSVQRSVPRSSFSRGPDRRGSTEPSVVSAGSPVRTPRPRPETPTSRSTRSGTPTTPRQAPVDLPPPAATSPARPTVDHNEEIDEPPLTVEEARRILWPDEVIEAVAPPPPPGVEGIREKFRAGDPAFEERLEEKTLVPTGDKQLRSEHDRRVGLLKGDPCDGDGPRRGGK</sequence>
<feature type="compositionally biased region" description="Low complexity" evidence="1">
    <location>
        <begin position="857"/>
        <end position="872"/>
    </location>
</feature>
<evidence type="ECO:0000256" key="1">
    <source>
        <dbReference type="SAM" id="MobiDB-lite"/>
    </source>
</evidence>
<feature type="compositionally biased region" description="Acidic residues" evidence="1">
    <location>
        <begin position="794"/>
        <end position="809"/>
    </location>
</feature>
<evidence type="ECO:0000313" key="2">
    <source>
        <dbReference type="EMBL" id="KAH7265995.1"/>
    </source>
</evidence>
<proteinExistence type="predicted"/>
<accession>A0A9P9KNS9</accession>
<feature type="compositionally biased region" description="Polar residues" evidence="1">
    <location>
        <begin position="814"/>
        <end position="828"/>
    </location>
</feature>
<feature type="region of interest" description="Disordered" evidence="1">
    <location>
        <begin position="149"/>
        <end position="168"/>
    </location>
</feature>
<protein>
    <recommendedName>
        <fullName evidence="4">BTB domain-containing protein</fullName>
    </recommendedName>
</protein>
<feature type="region of interest" description="Disordered" evidence="1">
    <location>
        <begin position="1"/>
        <end position="39"/>
    </location>
</feature>
<feature type="compositionally biased region" description="Basic and acidic residues" evidence="1">
    <location>
        <begin position="930"/>
        <end position="950"/>
    </location>
</feature>
<reference evidence="2" key="1">
    <citation type="journal article" date="2021" name="Nat. Commun.">
        <title>Genetic determinants of endophytism in the Arabidopsis root mycobiome.</title>
        <authorList>
            <person name="Mesny F."/>
            <person name="Miyauchi S."/>
            <person name="Thiergart T."/>
            <person name="Pickel B."/>
            <person name="Atanasova L."/>
            <person name="Karlsson M."/>
            <person name="Huettel B."/>
            <person name="Barry K.W."/>
            <person name="Haridas S."/>
            <person name="Chen C."/>
            <person name="Bauer D."/>
            <person name="Andreopoulos W."/>
            <person name="Pangilinan J."/>
            <person name="LaButti K."/>
            <person name="Riley R."/>
            <person name="Lipzen A."/>
            <person name="Clum A."/>
            <person name="Drula E."/>
            <person name="Henrissat B."/>
            <person name="Kohler A."/>
            <person name="Grigoriev I.V."/>
            <person name="Martin F.M."/>
            <person name="Hacquard S."/>
        </authorList>
    </citation>
    <scope>NUCLEOTIDE SEQUENCE</scope>
    <source>
        <strain evidence="2">FSSC 5 MPI-SDFR-AT-0091</strain>
    </source>
</reference>
<dbReference type="Proteomes" id="UP000736672">
    <property type="component" value="Unassembled WGS sequence"/>
</dbReference>
<feature type="region of interest" description="Disordered" evidence="1">
    <location>
        <begin position="58"/>
        <end position="84"/>
    </location>
</feature>
<dbReference type="AlphaFoldDB" id="A0A9P9KNS9"/>
<gene>
    <name evidence="2" type="ORF">B0J15DRAFT_236615</name>
</gene>
<dbReference type="EMBL" id="JAGTJS010000006">
    <property type="protein sequence ID" value="KAH7265995.1"/>
    <property type="molecule type" value="Genomic_DNA"/>
</dbReference>
<evidence type="ECO:0000313" key="3">
    <source>
        <dbReference type="Proteomes" id="UP000736672"/>
    </source>
</evidence>